<gene>
    <name evidence="2" type="ORF">MG293_006058</name>
</gene>
<accession>A0AAD4YCU0</accession>
<evidence type="ECO:0000313" key="3">
    <source>
        <dbReference type="Proteomes" id="UP001214576"/>
    </source>
</evidence>
<protein>
    <submittedName>
        <fullName evidence="2">Uncharacterized protein</fullName>
    </submittedName>
</protein>
<evidence type="ECO:0000256" key="1">
    <source>
        <dbReference type="SAM" id="MobiDB-lite"/>
    </source>
</evidence>
<dbReference type="AlphaFoldDB" id="A0AAD4YCU0"/>
<feature type="region of interest" description="Disordered" evidence="1">
    <location>
        <begin position="1"/>
        <end position="31"/>
    </location>
</feature>
<feature type="compositionally biased region" description="Low complexity" evidence="1">
    <location>
        <begin position="109"/>
        <end position="122"/>
    </location>
</feature>
<keyword evidence="3" id="KW-1185">Reference proteome</keyword>
<feature type="compositionally biased region" description="Basic and acidic residues" evidence="1">
    <location>
        <begin position="20"/>
        <end position="31"/>
    </location>
</feature>
<feature type="region of interest" description="Disordered" evidence="1">
    <location>
        <begin position="59"/>
        <end position="78"/>
    </location>
</feature>
<sequence>MLAFNVQRPLTFRSQAPGKQGREGIKDEEKKKKLKWQMTCSKGLAAPWVVLSAAAESREEGPSVSLRCNQGPQKADSAVIRRKTENQVTVSPSVPAPAVFSQLSRSTARPLPSSRSVRPSPVIAVTPDPPALS</sequence>
<proteinExistence type="predicted"/>
<comment type="caution">
    <text evidence="2">The sequence shown here is derived from an EMBL/GenBank/DDBJ whole genome shotgun (WGS) entry which is preliminary data.</text>
</comment>
<reference evidence="2" key="1">
    <citation type="submission" date="2022-03" db="EMBL/GenBank/DDBJ databases">
        <title>Genomic analyses of argali, domestic sheep and their hybrids provide insights into chromosomal evolution, heterosis and genetic basis of agronomic traits.</title>
        <authorList>
            <person name="Li M."/>
        </authorList>
    </citation>
    <scope>NUCLEOTIDE SEQUENCE</scope>
    <source>
        <strain evidence="2">CAU-MHL-2022a</strain>
        <tissue evidence="2">Skin</tissue>
    </source>
</reference>
<dbReference type="Proteomes" id="UP001214576">
    <property type="component" value="Unassembled WGS sequence"/>
</dbReference>
<name>A0AAD4YCU0_OVIAM</name>
<evidence type="ECO:0000313" key="2">
    <source>
        <dbReference type="EMBL" id="KAI4543264.1"/>
    </source>
</evidence>
<feature type="region of interest" description="Disordered" evidence="1">
    <location>
        <begin position="101"/>
        <end position="133"/>
    </location>
</feature>
<dbReference type="EMBL" id="JAKZEL010000005">
    <property type="protein sequence ID" value="KAI4543264.1"/>
    <property type="molecule type" value="Genomic_DNA"/>
</dbReference>
<organism evidence="2 3">
    <name type="scientific">Ovis ammon polii</name>
    <dbReference type="NCBI Taxonomy" id="230172"/>
    <lineage>
        <taxon>Eukaryota</taxon>
        <taxon>Metazoa</taxon>
        <taxon>Chordata</taxon>
        <taxon>Craniata</taxon>
        <taxon>Vertebrata</taxon>
        <taxon>Euteleostomi</taxon>
        <taxon>Mammalia</taxon>
        <taxon>Eutheria</taxon>
        <taxon>Laurasiatheria</taxon>
        <taxon>Artiodactyla</taxon>
        <taxon>Ruminantia</taxon>
        <taxon>Pecora</taxon>
        <taxon>Bovidae</taxon>
        <taxon>Caprinae</taxon>
        <taxon>Ovis</taxon>
    </lineage>
</organism>